<organism evidence="2 3">
    <name type="scientific">Streptomyces kurssanovii</name>
    <dbReference type="NCBI Taxonomy" id="67312"/>
    <lineage>
        <taxon>Bacteria</taxon>
        <taxon>Bacillati</taxon>
        <taxon>Actinomycetota</taxon>
        <taxon>Actinomycetes</taxon>
        <taxon>Kitasatosporales</taxon>
        <taxon>Streptomycetaceae</taxon>
        <taxon>Streptomyces</taxon>
    </lineage>
</organism>
<keyword evidence="2" id="KW-0489">Methyltransferase</keyword>
<comment type="caution">
    <text evidence="2">The sequence shown here is derived from an EMBL/GenBank/DDBJ whole genome shotgun (WGS) entry which is preliminary data.</text>
</comment>
<dbReference type="GO" id="GO:0008168">
    <property type="term" value="F:methyltransferase activity"/>
    <property type="evidence" value="ECO:0007669"/>
    <property type="project" value="UniProtKB-KW"/>
</dbReference>
<gene>
    <name evidence="2" type="ORF">AB0K36_19120</name>
</gene>
<dbReference type="Gene3D" id="3.40.50.150">
    <property type="entry name" value="Vaccinia Virus protein VP39"/>
    <property type="match status" value="1"/>
</dbReference>
<dbReference type="InterPro" id="IPR041698">
    <property type="entry name" value="Methyltransf_25"/>
</dbReference>
<dbReference type="InterPro" id="IPR029063">
    <property type="entry name" value="SAM-dependent_MTases_sf"/>
</dbReference>
<dbReference type="Pfam" id="PF13649">
    <property type="entry name" value="Methyltransf_25"/>
    <property type="match status" value="1"/>
</dbReference>
<dbReference type="EC" id="2.1.-.-" evidence="2"/>
<keyword evidence="2" id="KW-0808">Transferase</keyword>
<protein>
    <submittedName>
        <fullName evidence="2">Class I SAM-dependent methyltransferase</fullName>
        <ecNumber evidence="2">2.1.-.-</ecNumber>
    </submittedName>
</protein>
<dbReference type="SUPFAM" id="SSF53335">
    <property type="entry name" value="S-adenosyl-L-methionine-dependent methyltransferases"/>
    <property type="match status" value="1"/>
</dbReference>
<dbReference type="EMBL" id="JBFAQK010000025">
    <property type="protein sequence ID" value="MEV4682889.1"/>
    <property type="molecule type" value="Genomic_DNA"/>
</dbReference>
<name>A0ABV3HWD5_9ACTN</name>
<dbReference type="GO" id="GO:0032259">
    <property type="term" value="P:methylation"/>
    <property type="evidence" value="ECO:0007669"/>
    <property type="project" value="UniProtKB-KW"/>
</dbReference>
<dbReference type="PANTHER" id="PTHR43591:SF99">
    <property type="entry name" value="OS06G0646000 PROTEIN"/>
    <property type="match status" value="1"/>
</dbReference>
<evidence type="ECO:0000313" key="3">
    <source>
        <dbReference type="Proteomes" id="UP001552521"/>
    </source>
</evidence>
<sequence length="281" mass="29638">MSTIVNTGQADAWNGPVGQHWADHHERYDGMLASFDEALFAAAGIGERDRVLDVGCGSGSTTRRAARLAARGHVVGVDISEPMLARARSVSAGIKNVSYEWGDAQVHPFPAGRHDVAISRGGVMFFADHTAAFANIGRSLRPGGRLAFVCPRPAAPDGEEGRVLGLLASLLTASSPRVPAPQPSTKADLATAMASLADPDRTRKVLEQAAFGSVAVTPVDAPTCWGRDAGDAVDFYVSRGPRAEVPEETLDAMRAALRPYETDRGVLLSAGVWVVTARRDG</sequence>
<dbReference type="Proteomes" id="UP001552521">
    <property type="component" value="Unassembled WGS sequence"/>
</dbReference>
<evidence type="ECO:0000259" key="1">
    <source>
        <dbReference type="Pfam" id="PF13649"/>
    </source>
</evidence>
<dbReference type="CDD" id="cd02440">
    <property type="entry name" value="AdoMet_MTases"/>
    <property type="match status" value="1"/>
</dbReference>
<proteinExistence type="predicted"/>
<keyword evidence="3" id="KW-1185">Reference proteome</keyword>
<dbReference type="RefSeq" id="WP_364595516.1">
    <property type="nucleotide sequence ID" value="NZ_JBFAQK010000025.1"/>
</dbReference>
<accession>A0ABV3HWD5</accession>
<dbReference type="PANTHER" id="PTHR43591">
    <property type="entry name" value="METHYLTRANSFERASE"/>
    <property type="match status" value="1"/>
</dbReference>
<reference evidence="2 3" key="1">
    <citation type="submission" date="2024-06" db="EMBL/GenBank/DDBJ databases">
        <title>The Natural Products Discovery Center: Release of the First 8490 Sequenced Strains for Exploring Actinobacteria Biosynthetic Diversity.</title>
        <authorList>
            <person name="Kalkreuter E."/>
            <person name="Kautsar S.A."/>
            <person name="Yang D."/>
            <person name="Bader C.D."/>
            <person name="Teijaro C.N."/>
            <person name="Fluegel L."/>
            <person name="Davis C.M."/>
            <person name="Simpson J.R."/>
            <person name="Lauterbach L."/>
            <person name="Steele A.D."/>
            <person name="Gui C."/>
            <person name="Meng S."/>
            <person name="Li G."/>
            <person name="Viehrig K."/>
            <person name="Ye F."/>
            <person name="Su P."/>
            <person name="Kiefer A.F."/>
            <person name="Nichols A."/>
            <person name="Cepeda A.J."/>
            <person name="Yan W."/>
            <person name="Fan B."/>
            <person name="Jiang Y."/>
            <person name="Adhikari A."/>
            <person name="Zheng C.-J."/>
            <person name="Schuster L."/>
            <person name="Cowan T.M."/>
            <person name="Smanski M.J."/>
            <person name="Chevrette M.G."/>
            <person name="De Carvalho L.P.S."/>
            <person name="Shen B."/>
        </authorList>
    </citation>
    <scope>NUCLEOTIDE SEQUENCE [LARGE SCALE GENOMIC DNA]</scope>
    <source>
        <strain evidence="2 3">NPDC049344</strain>
    </source>
</reference>
<evidence type="ECO:0000313" key="2">
    <source>
        <dbReference type="EMBL" id="MEV4682889.1"/>
    </source>
</evidence>
<feature type="domain" description="Methyltransferase" evidence="1">
    <location>
        <begin position="51"/>
        <end position="144"/>
    </location>
</feature>